<evidence type="ECO:0000259" key="2">
    <source>
        <dbReference type="Pfam" id="PF13538"/>
    </source>
</evidence>
<feature type="domain" description="UvrD-like helicase C-terminal" evidence="2">
    <location>
        <begin position="310"/>
        <end position="356"/>
    </location>
</feature>
<dbReference type="GO" id="GO:0000725">
    <property type="term" value="P:recombinational repair"/>
    <property type="evidence" value="ECO:0007669"/>
    <property type="project" value="TreeGrafter"/>
</dbReference>
<keyword evidence="3" id="KW-0347">Helicase</keyword>
<dbReference type="GO" id="GO:0043138">
    <property type="term" value="F:3'-5' DNA helicase activity"/>
    <property type="evidence" value="ECO:0007669"/>
    <property type="project" value="TreeGrafter"/>
</dbReference>
<keyword evidence="3" id="KW-0067">ATP-binding</keyword>
<dbReference type="RefSeq" id="WP_046152369.1">
    <property type="nucleotide sequence ID" value="NZ_CADFGU010000008.1"/>
</dbReference>
<evidence type="ECO:0000256" key="1">
    <source>
        <dbReference type="ARBA" id="ARBA00034923"/>
    </source>
</evidence>
<sequence length="388" mass="43344">MNSMWWRKLEQLDNTQRAFLEMPVQGRYLLEGPPGSGKTNLLLLRAQYLAGTGEKNVLIITYTKTLANFIRSGPIASQLISTSQIKTYHSWAFDHIRQYLGNVPIKKTKGDDFDEADRVAMLEAVIEANKRLPSPKLYSAIFVDEAQDLTVRELDALLCLSDRVCICGDKRQGVYKRDGLDIGDSLNLARYTLKAHYRIGQRIAHVADRLLEPSPGERSLEETSNYNAKVEGASTAEMHQIDTRDGQFASMLDLIRVQLDAFSEDSIGVFCGKRETLAELRERFDGTDLASLVCVHGVDSDSNFGDEKRIHVITMHSAKGTEFRSVHMFAVEELKGYGLNHRELGYTAITRARTALNAFRTDETNKPLEAAFALPSPMTSASLFSGLS</sequence>
<dbReference type="SUPFAM" id="SSF52540">
    <property type="entry name" value="P-loop containing nucleoside triphosphate hydrolases"/>
    <property type="match status" value="1"/>
</dbReference>
<dbReference type="GO" id="GO:0005829">
    <property type="term" value="C:cytosol"/>
    <property type="evidence" value="ECO:0007669"/>
    <property type="project" value="TreeGrafter"/>
</dbReference>
<dbReference type="Gene3D" id="3.40.50.300">
    <property type="entry name" value="P-loop containing nucleotide triphosphate hydrolases"/>
    <property type="match status" value="2"/>
</dbReference>
<keyword evidence="4" id="KW-1185">Reference proteome</keyword>
<accession>A0A0F5K3B9</accession>
<dbReference type="PANTHER" id="PTHR11070:SF2">
    <property type="entry name" value="ATP-DEPENDENT DNA HELICASE SRS2"/>
    <property type="match status" value="1"/>
</dbReference>
<dbReference type="PANTHER" id="PTHR11070">
    <property type="entry name" value="UVRD / RECB / PCRA DNA HELICASE FAMILY MEMBER"/>
    <property type="match status" value="1"/>
</dbReference>
<dbReference type="Pfam" id="PF13538">
    <property type="entry name" value="UvrD_C_2"/>
    <property type="match status" value="1"/>
</dbReference>
<proteinExistence type="predicted"/>
<dbReference type="InterPro" id="IPR000212">
    <property type="entry name" value="DNA_helicase_UvrD/REP"/>
</dbReference>
<dbReference type="Pfam" id="PF13245">
    <property type="entry name" value="AAA_19"/>
    <property type="match status" value="1"/>
</dbReference>
<organism evidence="3 4">
    <name type="scientific">Robbsia andropogonis</name>
    <dbReference type="NCBI Taxonomy" id="28092"/>
    <lineage>
        <taxon>Bacteria</taxon>
        <taxon>Pseudomonadati</taxon>
        <taxon>Pseudomonadota</taxon>
        <taxon>Betaproteobacteria</taxon>
        <taxon>Burkholderiales</taxon>
        <taxon>Burkholderiaceae</taxon>
        <taxon>Robbsia</taxon>
    </lineage>
</organism>
<dbReference type="GO" id="GO:0003677">
    <property type="term" value="F:DNA binding"/>
    <property type="evidence" value="ECO:0007669"/>
    <property type="project" value="InterPro"/>
</dbReference>
<dbReference type="STRING" id="28092.WM40_05515"/>
<dbReference type="PATRIC" id="fig|28092.6.peg.1316"/>
<comment type="caution">
    <text evidence="3">The sequence shown here is derived from an EMBL/GenBank/DDBJ whole genome shotgun (WGS) entry which is preliminary data.</text>
</comment>
<gene>
    <name evidence="3" type="ORF">WM40_05515</name>
</gene>
<dbReference type="GO" id="GO:0005524">
    <property type="term" value="F:ATP binding"/>
    <property type="evidence" value="ECO:0007669"/>
    <property type="project" value="InterPro"/>
</dbReference>
<protein>
    <recommendedName>
        <fullName evidence="1">DNA 3'-5' helicase II</fullName>
    </recommendedName>
</protein>
<dbReference type="InterPro" id="IPR027785">
    <property type="entry name" value="UvrD-like_helicase_C"/>
</dbReference>
<dbReference type="AlphaFoldDB" id="A0A0F5K3B9"/>
<name>A0A0F5K3B9_9BURK</name>
<keyword evidence="3" id="KW-0378">Hydrolase</keyword>
<keyword evidence="3" id="KW-0547">Nucleotide-binding</keyword>
<dbReference type="OrthoDB" id="5298826at2"/>
<dbReference type="EMBL" id="LAQU01000004">
    <property type="protein sequence ID" value="KKB64384.1"/>
    <property type="molecule type" value="Genomic_DNA"/>
</dbReference>
<reference evidence="3 4" key="1">
    <citation type="submission" date="2015-03" db="EMBL/GenBank/DDBJ databases">
        <title>Draft Genome Sequence of Burkholderia andropogonis type strain ICMP2807, isolated from Sorghum bicolor.</title>
        <authorList>
            <person name="Lopes-Santos L."/>
            <person name="Castro D.B."/>
            <person name="Ottoboni L.M."/>
            <person name="Park D."/>
            <person name="Weirc B.S."/>
            <person name="Destefano S.A."/>
        </authorList>
    </citation>
    <scope>NUCLEOTIDE SEQUENCE [LARGE SCALE GENOMIC DNA]</scope>
    <source>
        <strain evidence="3 4">ICMP2807</strain>
    </source>
</reference>
<evidence type="ECO:0000313" key="3">
    <source>
        <dbReference type="EMBL" id="KKB64384.1"/>
    </source>
</evidence>
<dbReference type="InterPro" id="IPR027417">
    <property type="entry name" value="P-loop_NTPase"/>
</dbReference>
<evidence type="ECO:0000313" key="4">
    <source>
        <dbReference type="Proteomes" id="UP000033618"/>
    </source>
</evidence>
<dbReference type="Proteomes" id="UP000033618">
    <property type="component" value="Unassembled WGS sequence"/>
</dbReference>